<evidence type="ECO:0008006" key="3">
    <source>
        <dbReference type="Google" id="ProtNLM"/>
    </source>
</evidence>
<dbReference type="Proteomes" id="UP001165685">
    <property type="component" value="Unassembled WGS sequence"/>
</dbReference>
<protein>
    <recommendedName>
        <fullName evidence="3">DUF1273 family protein</fullName>
    </recommendedName>
</protein>
<name>A0ABT4TX96_9ACTN</name>
<reference evidence="1" key="1">
    <citation type="submission" date="2023-01" db="EMBL/GenBank/DDBJ databases">
        <title>Draft genome sequence of Nocardiopsis sp. LSu2-4 isolated from halophytes.</title>
        <authorList>
            <person name="Duangmal K."/>
            <person name="Chantavorakit T."/>
        </authorList>
    </citation>
    <scope>NUCLEOTIDE SEQUENCE</scope>
    <source>
        <strain evidence="1">LSu2-4</strain>
    </source>
</reference>
<evidence type="ECO:0000313" key="1">
    <source>
        <dbReference type="EMBL" id="MDA2808752.1"/>
    </source>
</evidence>
<dbReference type="EMBL" id="JAQFWP010000102">
    <property type="protein sequence ID" value="MDA2808752.1"/>
    <property type="molecule type" value="Genomic_DNA"/>
</dbReference>
<dbReference type="Gene3D" id="3.40.50.450">
    <property type="match status" value="1"/>
</dbReference>
<comment type="caution">
    <text evidence="1">The sequence shown here is derived from an EMBL/GenBank/DDBJ whole genome shotgun (WGS) entry which is preliminary data.</text>
</comment>
<dbReference type="SUPFAM" id="SSF102405">
    <property type="entry name" value="MCP/YpsA-like"/>
    <property type="match status" value="1"/>
</dbReference>
<accession>A0ABT4TX96</accession>
<sequence length="157" mass="16764">MRRIAITGHRGLPPAVEREVDAALRAHLAPLDGGLIGLSCLADGADTLFARAVVEAGADLEAVVPAERYRDGLPPAHHPVYDALLARAALVHRLPFTDSTPQAHLEAGRHMVDHCDELLAVWDGRAARGPGGTADIVAYAQERDRPVVVIWPDGALR</sequence>
<keyword evidence="2" id="KW-1185">Reference proteome</keyword>
<gene>
    <name evidence="1" type="ORF">O4U47_29875</name>
</gene>
<organism evidence="1 2">
    <name type="scientific">Nocardiopsis suaedae</name>
    <dbReference type="NCBI Taxonomy" id="3018444"/>
    <lineage>
        <taxon>Bacteria</taxon>
        <taxon>Bacillati</taxon>
        <taxon>Actinomycetota</taxon>
        <taxon>Actinomycetes</taxon>
        <taxon>Streptosporangiales</taxon>
        <taxon>Nocardiopsidaceae</taxon>
        <taxon>Nocardiopsis</taxon>
    </lineage>
</organism>
<dbReference type="RefSeq" id="WP_270681340.1">
    <property type="nucleotide sequence ID" value="NZ_JAQFWP010000102.1"/>
</dbReference>
<evidence type="ECO:0000313" key="2">
    <source>
        <dbReference type="Proteomes" id="UP001165685"/>
    </source>
</evidence>
<proteinExistence type="predicted"/>